<sequence length="45" mass="4875">MLLKRILLIGASIMLLVVLSLMIHNAWAGKSVISLNSPVSFPVDI</sequence>
<gene>
    <name evidence="1" type="ordered locus">Q7A_1785</name>
</gene>
<keyword evidence="2" id="KW-1185">Reference proteome</keyword>
<reference evidence="1 2" key="1">
    <citation type="journal article" date="2012" name="J. Bacteriol.">
        <title>Complete genome sequences of Methylophaga sp. strain JAM1 and Methylophaga sp. strain JAM7.</title>
        <authorList>
            <person name="Villeneuve C."/>
            <person name="Martineau C."/>
            <person name="Mauffrey F."/>
            <person name="Villemur R."/>
        </authorList>
    </citation>
    <scope>NUCLEOTIDE SEQUENCE [LARGE SCALE GENOMIC DNA]</scope>
    <source>
        <strain evidence="1 2">JAM1</strain>
    </source>
</reference>
<evidence type="ECO:0000313" key="2">
    <source>
        <dbReference type="Proteomes" id="UP000009144"/>
    </source>
</evidence>
<dbReference type="Proteomes" id="UP000009144">
    <property type="component" value="Chromosome"/>
</dbReference>
<dbReference type="RefSeq" id="WP_014706974.1">
    <property type="nucleotide sequence ID" value="NC_017857.3"/>
</dbReference>
<accession>I1XJN4</accession>
<proteinExistence type="predicted"/>
<reference evidence="1 2" key="2">
    <citation type="journal article" date="2013" name="Int. J. Syst. Evol. Microbiol.">
        <title>Methylophaga nitratireducenticrescens sp. nov. and Methylophaga frappieri sp. nov., isolated from the biofilm of the methanol-fed denitrification system treating the seawater at the Montreal Biodome.</title>
        <authorList>
            <person name="Villeneuve C."/>
            <person name="Martineau C."/>
            <person name="Mauffrey F."/>
            <person name="Villemur R."/>
        </authorList>
    </citation>
    <scope>NUCLEOTIDE SEQUENCE [LARGE SCALE GENOMIC DNA]</scope>
    <source>
        <strain evidence="1 2">JAM1</strain>
    </source>
</reference>
<name>I1XJN4_METNJ</name>
<protein>
    <submittedName>
        <fullName evidence="1">Uncharacterized protein</fullName>
    </submittedName>
</protein>
<dbReference type="PATRIC" id="fig|754476.3.peg.1764"/>
<organism evidence="1 2">
    <name type="scientific">Methylophaga nitratireducenticrescens</name>
    <dbReference type="NCBI Taxonomy" id="754476"/>
    <lineage>
        <taxon>Bacteria</taxon>
        <taxon>Pseudomonadati</taxon>
        <taxon>Pseudomonadota</taxon>
        <taxon>Gammaproteobacteria</taxon>
        <taxon>Thiotrichales</taxon>
        <taxon>Piscirickettsiaceae</taxon>
        <taxon>Methylophaga</taxon>
    </lineage>
</organism>
<dbReference type="AlphaFoldDB" id="I1XJN4"/>
<evidence type="ECO:0000313" key="1">
    <source>
        <dbReference type="EMBL" id="AFI84603.1"/>
    </source>
</evidence>
<dbReference type="EMBL" id="CP003390">
    <property type="protein sequence ID" value="AFI84603.1"/>
    <property type="molecule type" value="Genomic_DNA"/>
</dbReference>
<dbReference type="HOGENOM" id="CLU_3185685_0_0_6"/>